<evidence type="ECO:0000313" key="9">
    <source>
        <dbReference type="Ensembl" id="ENSPMGP00000025851.1"/>
    </source>
</evidence>
<keyword evidence="6" id="KW-0325">Glycoprotein</keyword>
<dbReference type="Pfam" id="PF07653">
    <property type="entry name" value="SH3_2"/>
    <property type="match status" value="1"/>
</dbReference>
<dbReference type="GO" id="GO:0005789">
    <property type="term" value="C:endoplasmic reticulum membrane"/>
    <property type="evidence" value="ECO:0007669"/>
    <property type="project" value="UniProtKB-SubCell"/>
</dbReference>
<comment type="subcellular location">
    <subcellularLocation>
        <location evidence="1">Endoplasmic reticulum membrane</location>
        <topology evidence="1">Single-pass membrane protein</topology>
    </subcellularLocation>
</comment>
<evidence type="ECO:0000256" key="4">
    <source>
        <dbReference type="ARBA" id="ARBA00022824"/>
    </source>
</evidence>
<dbReference type="InterPro" id="IPR036028">
    <property type="entry name" value="SH3-like_dom_sf"/>
</dbReference>
<dbReference type="AlphaFoldDB" id="A0A3B4BBD9"/>
<keyword evidence="2" id="KW-0728">SH3 domain</keyword>
<sequence>MAAKYIYQNGFLLLLFNFISTAALEKRFSDLKRCADEECSSKFALDDFRGPDCRFLSFKKSETIYVYYKLAGRRADMWAGSQCNHYFSFGYFPKDLLAINHIYTDKEFEFHYCKLPLFLK</sequence>
<dbReference type="Ensembl" id="ENSPMGT00000027530.1">
    <property type="protein sequence ID" value="ENSPMGP00000025851.1"/>
    <property type="gene ID" value="ENSPMGG00000020846.1"/>
</dbReference>
<evidence type="ECO:0000256" key="2">
    <source>
        <dbReference type="ARBA" id="ARBA00022443"/>
    </source>
</evidence>
<reference evidence="9" key="2">
    <citation type="submission" date="2025-09" db="UniProtKB">
        <authorList>
            <consortium name="Ensembl"/>
        </authorList>
    </citation>
    <scope>IDENTIFICATION</scope>
</reference>
<feature type="transmembrane region" description="Helical" evidence="7">
    <location>
        <begin position="6"/>
        <end position="24"/>
    </location>
</feature>
<dbReference type="GO" id="GO:0009306">
    <property type="term" value="P:protein secretion"/>
    <property type="evidence" value="ECO:0007669"/>
    <property type="project" value="TreeGrafter"/>
</dbReference>
<keyword evidence="7" id="KW-0472">Membrane</keyword>
<evidence type="ECO:0000259" key="8">
    <source>
        <dbReference type="Pfam" id="PF07653"/>
    </source>
</evidence>
<evidence type="ECO:0000256" key="3">
    <source>
        <dbReference type="ARBA" id="ARBA00022729"/>
    </source>
</evidence>
<evidence type="ECO:0000256" key="7">
    <source>
        <dbReference type="SAM" id="Phobius"/>
    </source>
</evidence>
<dbReference type="Gene3D" id="2.30.30.40">
    <property type="entry name" value="SH3 Domains"/>
    <property type="match status" value="1"/>
</dbReference>
<keyword evidence="10" id="KW-1185">Reference proteome</keyword>
<dbReference type="STRING" id="409849.ENSPMGP00000025851"/>
<proteinExistence type="predicted"/>
<name>A0A3B4BBD9_9GOBI</name>
<keyword evidence="7" id="KW-1133">Transmembrane helix</keyword>
<accession>A0A3B4BBD9</accession>
<evidence type="ECO:0000256" key="5">
    <source>
        <dbReference type="ARBA" id="ARBA00023054"/>
    </source>
</evidence>
<dbReference type="InterPro" id="IPR001452">
    <property type="entry name" value="SH3_domain"/>
</dbReference>
<organism evidence="9 10">
    <name type="scientific">Periophthalmus magnuspinnatus</name>
    <dbReference type="NCBI Taxonomy" id="409849"/>
    <lineage>
        <taxon>Eukaryota</taxon>
        <taxon>Metazoa</taxon>
        <taxon>Chordata</taxon>
        <taxon>Craniata</taxon>
        <taxon>Vertebrata</taxon>
        <taxon>Euteleostomi</taxon>
        <taxon>Actinopterygii</taxon>
        <taxon>Neopterygii</taxon>
        <taxon>Teleostei</taxon>
        <taxon>Neoteleostei</taxon>
        <taxon>Acanthomorphata</taxon>
        <taxon>Gobiaria</taxon>
        <taxon>Gobiiformes</taxon>
        <taxon>Gobioidei</taxon>
        <taxon>Gobiidae</taxon>
        <taxon>Oxudercinae</taxon>
        <taxon>Periophthalmus</taxon>
    </lineage>
</organism>
<evidence type="ECO:0000256" key="1">
    <source>
        <dbReference type="ARBA" id="ARBA00004389"/>
    </source>
</evidence>
<dbReference type="GO" id="GO:0006888">
    <property type="term" value="P:endoplasmic reticulum to Golgi vesicle-mediated transport"/>
    <property type="evidence" value="ECO:0007669"/>
    <property type="project" value="TreeGrafter"/>
</dbReference>
<feature type="domain" description="SH3" evidence="8">
    <location>
        <begin position="45"/>
        <end position="99"/>
    </location>
</feature>
<dbReference type="InterPro" id="IPR051500">
    <property type="entry name" value="cTAGE_MIA/OTOR"/>
</dbReference>
<dbReference type="SUPFAM" id="SSF50044">
    <property type="entry name" value="SH3-domain"/>
    <property type="match status" value="1"/>
</dbReference>
<dbReference type="PANTHER" id="PTHR23158">
    <property type="entry name" value="MELANOMA INHIBITORY ACTIVITY-RELATED"/>
    <property type="match status" value="1"/>
</dbReference>
<protein>
    <recommendedName>
        <fullName evidence="8">SH3 domain-containing protein</fullName>
    </recommendedName>
</protein>
<keyword evidence="3" id="KW-0732">Signal</keyword>
<dbReference type="GO" id="GO:0035459">
    <property type="term" value="P:vesicle cargo loading"/>
    <property type="evidence" value="ECO:0007669"/>
    <property type="project" value="TreeGrafter"/>
</dbReference>
<dbReference type="GO" id="GO:0070971">
    <property type="term" value="C:endoplasmic reticulum exit site"/>
    <property type="evidence" value="ECO:0007669"/>
    <property type="project" value="TreeGrafter"/>
</dbReference>
<evidence type="ECO:0000313" key="10">
    <source>
        <dbReference type="Proteomes" id="UP000261520"/>
    </source>
</evidence>
<reference evidence="9" key="1">
    <citation type="submission" date="2025-08" db="UniProtKB">
        <authorList>
            <consortium name="Ensembl"/>
        </authorList>
    </citation>
    <scope>IDENTIFICATION</scope>
</reference>
<keyword evidence="5" id="KW-0175">Coiled coil</keyword>
<dbReference type="PANTHER" id="PTHR23158:SF54">
    <property type="entry name" value="TRANSPORT AND GOLGI ORGANIZATION PROTEIN 1 HOMOLOG"/>
    <property type="match status" value="1"/>
</dbReference>
<keyword evidence="7" id="KW-0812">Transmembrane</keyword>
<keyword evidence="4" id="KW-0256">Endoplasmic reticulum</keyword>
<evidence type="ECO:0000256" key="6">
    <source>
        <dbReference type="ARBA" id="ARBA00023180"/>
    </source>
</evidence>
<dbReference type="Proteomes" id="UP000261520">
    <property type="component" value="Unplaced"/>
</dbReference>